<feature type="compositionally biased region" description="Basic and acidic residues" evidence="1">
    <location>
        <begin position="270"/>
        <end position="283"/>
    </location>
</feature>
<dbReference type="NCBIfam" id="TIGR00678">
    <property type="entry name" value="holB"/>
    <property type="match status" value="1"/>
</dbReference>
<evidence type="ECO:0000256" key="1">
    <source>
        <dbReference type="SAM" id="MobiDB-lite"/>
    </source>
</evidence>
<evidence type="ECO:0000313" key="3">
    <source>
        <dbReference type="EMBL" id="GAA1942338.1"/>
    </source>
</evidence>
<comment type="caution">
    <text evidence="3">The sequence shown here is derived from an EMBL/GenBank/DDBJ whole genome shotgun (WGS) entry which is preliminary data.</text>
</comment>
<reference evidence="3 4" key="1">
    <citation type="journal article" date="2019" name="Int. J. Syst. Evol. Microbiol.">
        <title>The Global Catalogue of Microorganisms (GCM) 10K type strain sequencing project: providing services to taxonomists for standard genome sequencing and annotation.</title>
        <authorList>
            <consortium name="The Broad Institute Genomics Platform"/>
            <consortium name="The Broad Institute Genome Sequencing Center for Infectious Disease"/>
            <person name="Wu L."/>
            <person name="Ma J."/>
        </authorList>
    </citation>
    <scope>NUCLEOTIDE SEQUENCE [LARGE SCALE GENOMIC DNA]</scope>
    <source>
        <strain evidence="3 4">JCM 14545</strain>
    </source>
</reference>
<sequence length="406" mass="42581">MTGPTVTAPIRAGVWSQLVGQEPAVEMLASAATAAARIVDGEPVTAGAMTHAWLLTGPPGSGRSVAARTFAAALECTTGTGCGGCTGCHTVLAGTHADVKLVVPEGLSISVAEMRALVQAAARKPTTGQWQVVIIEDADRLTEGASNALLKAVEEPPERTVFLLCAPSDHPEDVSVTIRSRCRLVTLRTPPAEAIARVLADRDGVEPQLAAWAASVCGGHIGRARRLAMDESSRKRRSAVLRIPLGLRRPGDVFTCAEELISAAEADATEESKSRDESERSELRTAMGGDGTGKGVAGAKRAAEAAVKALEKRQKSRATRTQRDTLDLALVDLAGFYRDVLVASSGAKAVLNHPDHASEVASAAAQWSAESTLRRLEAVLACRDAILWNVKPRIAVEAMVTALRQG</sequence>
<evidence type="ECO:0000259" key="2">
    <source>
        <dbReference type="SMART" id="SM00382"/>
    </source>
</evidence>
<dbReference type="Gene3D" id="3.40.50.300">
    <property type="entry name" value="P-loop containing nucleotide triphosphate hydrolases"/>
    <property type="match status" value="1"/>
</dbReference>
<dbReference type="InterPro" id="IPR003593">
    <property type="entry name" value="AAA+_ATPase"/>
</dbReference>
<dbReference type="NCBIfam" id="NF005926">
    <property type="entry name" value="PRK07940.1"/>
    <property type="match status" value="1"/>
</dbReference>
<feature type="domain" description="AAA+ ATPase" evidence="2">
    <location>
        <begin position="49"/>
        <end position="190"/>
    </location>
</feature>
<organism evidence="3 4">
    <name type="scientific">Amycolatopsis minnesotensis</name>
    <dbReference type="NCBI Taxonomy" id="337894"/>
    <lineage>
        <taxon>Bacteria</taxon>
        <taxon>Bacillati</taxon>
        <taxon>Actinomycetota</taxon>
        <taxon>Actinomycetes</taxon>
        <taxon>Pseudonocardiales</taxon>
        <taxon>Pseudonocardiaceae</taxon>
        <taxon>Amycolatopsis</taxon>
    </lineage>
</organism>
<evidence type="ECO:0000313" key="4">
    <source>
        <dbReference type="Proteomes" id="UP001501116"/>
    </source>
</evidence>
<proteinExistence type="predicted"/>
<dbReference type="InterPro" id="IPR050238">
    <property type="entry name" value="DNA_Rep/Repair_Clamp_Loader"/>
</dbReference>
<dbReference type="EMBL" id="BAAANN010000002">
    <property type="protein sequence ID" value="GAA1942338.1"/>
    <property type="molecule type" value="Genomic_DNA"/>
</dbReference>
<dbReference type="PANTHER" id="PTHR11669">
    <property type="entry name" value="REPLICATION FACTOR C / DNA POLYMERASE III GAMMA-TAU SUBUNIT"/>
    <property type="match status" value="1"/>
</dbReference>
<feature type="region of interest" description="Disordered" evidence="1">
    <location>
        <begin position="265"/>
        <end position="298"/>
    </location>
</feature>
<dbReference type="Pfam" id="PF13177">
    <property type="entry name" value="DNA_pol3_delta2"/>
    <property type="match status" value="1"/>
</dbReference>
<dbReference type="SUPFAM" id="SSF52540">
    <property type="entry name" value="P-loop containing nucleoside triphosphate hydrolases"/>
    <property type="match status" value="1"/>
</dbReference>
<keyword evidence="4" id="KW-1185">Reference proteome</keyword>
<dbReference type="InterPro" id="IPR027417">
    <property type="entry name" value="P-loop_NTPase"/>
</dbReference>
<gene>
    <name evidence="3" type="ORF">GCM10009754_07170</name>
</gene>
<dbReference type="InterPro" id="IPR004622">
    <property type="entry name" value="DNA_pol_HolB"/>
</dbReference>
<dbReference type="Proteomes" id="UP001501116">
    <property type="component" value="Unassembled WGS sequence"/>
</dbReference>
<dbReference type="PANTHER" id="PTHR11669:SF8">
    <property type="entry name" value="DNA POLYMERASE III SUBUNIT DELTA"/>
    <property type="match status" value="1"/>
</dbReference>
<dbReference type="SMART" id="SM00382">
    <property type="entry name" value="AAA"/>
    <property type="match status" value="1"/>
</dbReference>
<name>A0ABN2Q542_9PSEU</name>
<dbReference type="RefSeq" id="WP_344413294.1">
    <property type="nucleotide sequence ID" value="NZ_BAAANN010000002.1"/>
</dbReference>
<protein>
    <submittedName>
        <fullName evidence="3">DNA polymerase III subunit delta</fullName>
    </submittedName>
</protein>
<accession>A0ABN2Q542</accession>